<dbReference type="AlphaFoldDB" id="A0A1K0FDR1"/>
<evidence type="ECO:0000313" key="4">
    <source>
        <dbReference type="Proteomes" id="UP000182486"/>
    </source>
</evidence>
<feature type="transmembrane region" description="Helical" evidence="2">
    <location>
        <begin position="37"/>
        <end position="55"/>
    </location>
</feature>
<name>A0A1K0FDR1_9ACTN</name>
<gene>
    <name evidence="3" type="ORF">BG844_29105</name>
</gene>
<reference evidence="3 4" key="1">
    <citation type="submission" date="2016-09" db="EMBL/GenBank/DDBJ databases">
        <title>Couchioplanes caeruleus draft genome sequence.</title>
        <authorList>
            <person name="Sheehan J."/>
            <person name="Caffrey P."/>
        </authorList>
    </citation>
    <scope>NUCLEOTIDE SEQUENCE [LARGE SCALE GENOMIC DNA]</scope>
    <source>
        <strain evidence="3 4">DSM 43634</strain>
    </source>
</reference>
<evidence type="ECO:0000313" key="3">
    <source>
        <dbReference type="EMBL" id="OJF10975.1"/>
    </source>
</evidence>
<accession>A0A1K0FDR1</accession>
<keyword evidence="2" id="KW-1133">Transmembrane helix</keyword>
<evidence type="ECO:0000256" key="2">
    <source>
        <dbReference type="SAM" id="Phobius"/>
    </source>
</evidence>
<proteinExistence type="predicted"/>
<protein>
    <recommendedName>
        <fullName evidence="5">PknH-like protein</fullName>
    </recommendedName>
</protein>
<feature type="compositionally biased region" description="Low complexity" evidence="1">
    <location>
        <begin position="62"/>
        <end position="78"/>
    </location>
</feature>
<feature type="compositionally biased region" description="Low complexity" evidence="1">
    <location>
        <begin position="86"/>
        <end position="97"/>
    </location>
</feature>
<organism evidence="3 4">
    <name type="scientific">Couchioplanes caeruleus subsp. caeruleus</name>
    <dbReference type="NCBI Taxonomy" id="56427"/>
    <lineage>
        <taxon>Bacteria</taxon>
        <taxon>Bacillati</taxon>
        <taxon>Actinomycetota</taxon>
        <taxon>Actinomycetes</taxon>
        <taxon>Micromonosporales</taxon>
        <taxon>Micromonosporaceae</taxon>
        <taxon>Couchioplanes</taxon>
    </lineage>
</organism>
<sequence>MPDQAFRSLFTETENTRWDSMTEVRARARRRTVGQTVAVAGIAVVSMVAGGVAVAQVRQGPVTTPAATSSPSASRPSVPSLPPSTSPTTPADSSSKPAAPPPATTKSSPPPITEITSAMMLQPQDVGSGFTVLPPSDYHGDWIFEAGANSQGCSVDGFRPKMVSQRWRSLRNDDEQDSMYVEQRTVLYLKGHAAKYLQDIRRRIPDCPQDRSSPMEITAEGFAGDDALMVASDNGDGSISKRVLVRKGDVLTDIWRKKAPSDSAMRELARKAAARL</sequence>
<keyword evidence="2" id="KW-0812">Transmembrane</keyword>
<comment type="caution">
    <text evidence="3">The sequence shown here is derived from an EMBL/GenBank/DDBJ whole genome shotgun (WGS) entry which is preliminary data.</text>
</comment>
<keyword evidence="2" id="KW-0472">Membrane</keyword>
<evidence type="ECO:0000256" key="1">
    <source>
        <dbReference type="SAM" id="MobiDB-lite"/>
    </source>
</evidence>
<feature type="compositionally biased region" description="Pro residues" evidence="1">
    <location>
        <begin position="98"/>
        <end position="112"/>
    </location>
</feature>
<keyword evidence="4" id="KW-1185">Reference proteome</keyword>
<evidence type="ECO:0008006" key="5">
    <source>
        <dbReference type="Google" id="ProtNLM"/>
    </source>
</evidence>
<dbReference type="EMBL" id="MEIA01000443">
    <property type="protein sequence ID" value="OJF10975.1"/>
    <property type="molecule type" value="Genomic_DNA"/>
</dbReference>
<dbReference type="Proteomes" id="UP000182486">
    <property type="component" value="Unassembled WGS sequence"/>
</dbReference>
<feature type="region of interest" description="Disordered" evidence="1">
    <location>
        <begin position="62"/>
        <end position="113"/>
    </location>
</feature>